<comment type="caution">
    <text evidence="3">The sequence shown here is derived from an EMBL/GenBank/DDBJ whole genome shotgun (WGS) entry which is preliminary data.</text>
</comment>
<dbReference type="EMBL" id="LWDL01000011">
    <property type="protein sequence ID" value="OQW52990.1"/>
    <property type="molecule type" value="Genomic_DNA"/>
</dbReference>
<organism evidence="3 4">
    <name type="scientific">Candidatus Raskinella chloraquaticus</name>
    <dbReference type="NCBI Taxonomy" id="1951219"/>
    <lineage>
        <taxon>Bacteria</taxon>
        <taxon>Pseudomonadati</taxon>
        <taxon>Pseudomonadota</taxon>
        <taxon>Alphaproteobacteria</taxon>
        <taxon>Hyphomicrobiales</taxon>
        <taxon>Phreatobacteraceae</taxon>
        <taxon>Candidatus Raskinella</taxon>
    </lineage>
</organism>
<feature type="region of interest" description="Disordered" evidence="1">
    <location>
        <begin position="23"/>
        <end position="55"/>
    </location>
</feature>
<evidence type="ECO:0000256" key="2">
    <source>
        <dbReference type="SAM" id="SignalP"/>
    </source>
</evidence>
<reference evidence="3 4" key="1">
    <citation type="journal article" date="2017" name="Water Res.">
        <title>Comammox in drinking water systems.</title>
        <authorList>
            <person name="Wang Y."/>
            <person name="Ma L."/>
            <person name="Mao Y."/>
            <person name="Jiang X."/>
            <person name="Xia Y."/>
            <person name="Yu K."/>
            <person name="Li B."/>
            <person name="Zhang T."/>
        </authorList>
    </citation>
    <scope>NUCLEOTIDE SEQUENCE [LARGE SCALE GENOMIC DNA]</scope>
    <source>
        <strain evidence="3">SG_bin8</strain>
    </source>
</reference>
<evidence type="ECO:0008006" key="5">
    <source>
        <dbReference type="Google" id="ProtNLM"/>
    </source>
</evidence>
<feature type="chain" id="PRO_5012868384" description="Invasion associated locus B family protein" evidence="2">
    <location>
        <begin position="25"/>
        <end position="241"/>
    </location>
</feature>
<protein>
    <recommendedName>
        <fullName evidence="5">Invasion associated locus B family protein</fullName>
    </recommendedName>
</protein>
<sequence length="241" mass="25575">MSAAAKVTLIVAAVVAGTTTDVFAQPAPATPPATQAPRRQTPPAKAPQKPEAPKIRQVSGITLGWIRHCAEVGTPPALACVTQQEIRDESGNFVISLAFQEPAGGGRKRIAIGVPLGSWLPSELNLRVDQGKVFDARYGTCLNNGCFGALDPTPDLISQMRSGQMAIVTLWDAFNQPVEVSLPLESFRSAMDGAPANISESEEIHKQWIGSLVSRAQAKQQQPLNDQQPAPQPAPADATKN</sequence>
<dbReference type="Gene3D" id="2.60.40.1880">
    <property type="entry name" value="Invasion associated locus B (IalB) protein"/>
    <property type="match status" value="1"/>
</dbReference>
<accession>A0A1W9I064</accession>
<dbReference type="AlphaFoldDB" id="A0A1W9I064"/>
<evidence type="ECO:0000313" key="4">
    <source>
        <dbReference type="Proteomes" id="UP000192872"/>
    </source>
</evidence>
<keyword evidence="2" id="KW-0732">Signal</keyword>
<proteinExistence type="predicted"/>
<feature type="region of interest" description="Disordered" evidence="1">
    <location>
        <begin position="215"/>
        <end position="241"/>
    </location>
</feature>
<dbReference type="InterPro" id="IPR038696">
    <property type="entry name" value="IalB_sf"/>
</dbReference>
<evidence type="ECO:0000256" key="1">
    <source>
        <dbReference type="SAM" id="MobiDB-lite"/>
    </source>
</evidence>
<dbReference type="InterPro" id="IPR010642">
    <property type="entry name" value="Invasion_prot_B"/>
</dbReference>
<feature type="signal peptide" evidence="2">
    <location>
        <begin position="1"/>
        <end position="24"/>
    </location>
</feature>
<gene>
    <name evidence="3" type="ORF">A4S15_06265</name>
</gene>
<evidence type="ECO:0000313" key="3">
    <source>
        <dbReference type="EMBL" id="OQW52990.1"/>
    </source>
</evidence>
<feature type="compositionally biased region" description="Low complexity" evidence="1">
    <location>
        <begin position="23"/>
        <end position="49"/>
    </location>
</feature>
<feature type="compositionally biased region" description="Low complexity" evidence="1">
    <location>
        <begin position="216"/>
        <end position="241"/>
    </location>
</feature>
<dbReference type="Pfam" id="PF06776">
    <property type="entry name" value="IalB"/>
    <property type="match status" value="1"/>
</dbReference>
<dbReference type="STRING" id="1827387.A4S15_06265"/>
<dbReference type="RefSeq" id="WP_376800839.1">
    <property type="nucleotide sequence ID" value="NZ_DLRA01000023.1"/>
</dbReference>
<name>A0A1W9I064_9HYPH</name>
<dbReference type="Proteomes" id="UP000192872">
    <property type="component" value="Unassembled WGS sequence"/>
</dbReference>